<sequence>MADLPTQVTFYHSTYFGHVTNPTAPKALPWLPWVEADTFLSPYKEGVGEVQGDIVILAQFYQHLPPSSPDTVSVPVLSEVRQQITMAPEPHYNILRGNRLIPEYYINYHSTWSGYGDKCKLIPAVLVPKPG</sequence>
<dbReference type="Proteomes" id="UP000824782">
    <property type="component" value="Unassembled WGS sequence"/>
</dbReference>
<proteinExistence type="predicted"/>
<keyword evidence="2" id="KW-1185">Reference proteome</keyword>
<reference evidence="1" key="1">
    <citation type="thesis" date="2020" institute="ProQuest LLC" country="789 East Eisenhower Parkway, Ann Arbor, MI, USA">
        <title>Comparative Genomics and Chromosome Evolution.</title>
        <authorList>
            <person name="Mudd A.B."/>
        </authorList>
    </citation>
    <scope>NUCLEOTIDE SEQUENCE</scope>
    <source>
        <strain evidence="1">237g6f4</strain>
        <tissue evidence="1">Blood</tissue>
    </source>
</reference>
<gene>
    <name evidence="1" type="ORF">GDO81_022251</name>
</gene>
<name>A0AAV6YPS8_ENGPU</name>
<accession>A0AAV6YPS8</accession>
<comment type="caution">
    <text evidence="1">The sequence shown here is derived from an EMBL/GenBank/DDBJ whole genome shotgun (WGS) entry which is preliminary data.</text>
</comment>
<dbReference type="EMBL" id="WNYA01019412">
    <property type="protein sequence ID" value="KAG8538661.1"/>
    <property type="molecule type" value="Genomic_DNA"/>
</dbReference>
<evidence type="ECO:0000313" key="2">
    <source>
        <dbReference type="Proteomes" id="UP000824782"/>
    </source>
</evidence>
<evidence type="ECO:0000313" key="1">
    <source>
        <dbReference type="EMBL" id="KAG8538661.1"/>
    </source>
</evidence>
<dbReference type="AlphaFoldDB" id="A0AAV6YPS8"/>
<protein>
    <submittedName>
        <fullName evidence="1">Uncharacterized protein</fullName>
    </submittedName>
</protein>
<organism evidence="1 2">
    <name type="scientific">Engystomops pustulosus</name>
    <name type="common">Tungara frog</name>
    <name type="synonym">Physalaemus pustulosus</name>
    <dbReference type="NCBI Taxonomy" id="76066"/>
    <lineage>
        <taxon>Eukaryota</taxon>
        <taxon>Metazoa</taxon>
        <taxon>Chordata</taxon>
        <taxon>Craniata</taxon>
        <taxon>Vertebrata</taxon>
        <taxon>Euteleostomi</taxon>
        <taxon>Amphibia</taxon>
        <taxon>Batrachia</taxon>
        <taxon>Anura</taxon>
        <taxon>Neobatrachia</taxon>
        <taxon>Hyloidea</taxon>
        <taxon>Leptodactylidae</taxon>
        <taxon>Leiuperinae</taxon>
        <taxon>Engystomops</taxon>
    </lineage>
</organism>